<dbReference type="GO" id="GO:0003700">
    <property type="term" value="F:DNA-binding transcription factor activity"/>
    <property type="evidence" value="ECO:0007669"/>
    <property type="project" value="InterPro"/>
</dbReference>
<protein>
    <submittedName>
        <fullName evidence="7">Putative HTH-type transcriptional regulator YjiR</fullName>
    </submittedName>
</protein>
<dbReference type="Pfam" id="PF00392">
    <property type="entry name" value="GntR"/>
    <property type="match status" value="1"/>
</dbReference>
<dbReference type="CDD" id="cd00609">
    <property type="entry name" value="AAT_like"/>
    <property type="match status" value="1"/>
</dbReference>
<dbReference type="InterPro" id="IPR000524">
    <property type="entry name" value="Tscrpt_reg_HTH_GntR"/>
</dbReference>
<dbReference type="Pfam" id="PF00155">
    <property type="entry name" value="Aminotran_1_2"/>
    <property type="match status" value="1"/>
</dbReference>
<evidence type="ECO:0000256" key="3">
    <source>
        <dbReference type="ARBA" id="ARBA00023015"/>
    </source>
</evidence>
<evidence type="ECO:0000259" key="6">
    <source>
        <dbReference type="PROSITE" id="PS50949"/>
    </source>
</evidence>
<organism evidence="7 8">
    <name type="scientific">Microbacterium laevaniformans</name>
    <dbReference type="NCBI Taxonomy" id="36807"/>
    <lineage>
        <taxon>Bacteria</taxon>
        <taxon>Bacillati</taxon>
        <taxon>Actinomycetota</taxon>
        <taxon>Actinomycetes</taxon>
        <taxon>Micrococcales</taxon>
        <taxon>Microbacteriaceae</taxon>
        <taxon>Microbacterium</taxon>
    </lineage>
</organism>
<dbReference type="Proteomes" id="UP000075357">
    <property type="component" value="Unassembled WGS sequence"/>
</dbReference>
<sequence>MNAHDRATSPRVVTRLADTDRAAAVSPTALAARLGRWADSDGSLTASLAAALRALVSSGELRPGDRLPSERALAAAVAVSRGTVVAAYAALADSGVLERRQGSGTRVAGAAIALPARRSQGESLFQAAPAAIDLLRAVPRIPARTIEIVRGFDAALVAATATDSDPAGLPEVRERIARLLSDDGTPTTPEQVIVTSGAQQALSLVIDELVSPGDIVLSEELSWPGLVDPVRRRGARVHGVPMTPDGVDVDALETAIVALRPALIALNPHHHNPTGSRMPPASRLAVAELSARYGVRVIEDRVLANISFDGVVPVSLAALRPDAPVIVVDSLSKWAWLGLRIGWARADPVLIRRLRASRQLVDQAASVPAQHMALGLLDNAPALRRDASATHAAALERLVPMMHEHLPGWTFDVPRGGLSLWARLPSGSATAFARRAALAGVAVAGGSEFSASAPADDHLRIPFTSPDELLHAAIERLGRVWRAE</sequence>
<dbReference type="InterPro" id="IPR036390">
    <property type="entry name" value="WH_DNA-bd_sf"/>
</dbReference>
<dbReference type="GO" id="GO:0030170">
    <property type="term" value="F:pyridoxal phosphate binding"/>
    <property type="evidence" value="ECO:0007669"/>
    <property type="project" value="InterPro"/>
</dbReference>
<dbReference type="SMART" id="SM00345">
    <property type="entry name" value="HTH_GNTR"/>
    <property type="match status" value="1"/>
</dbReference>
<dbReference type="GO" id="GO:0003677">
    <property type="term" value="F:DNA binding"/>
    <property type="evidence" value="ECO:0007669"/>
    <property type="project" value="UniProtKB-KW"/>
</dbReference>
<evidence type="ECO:0000313" key="7">
    <source>
        <dbReference type="EMBL" id="KXZ57630.1"/>
    </source>
</evidence>
<keyword evidence="2" id="KW-0663">Pyridoxal phosphate</keyword>
<evidence type="ECO:0000256" key="4">
    <source>
        <dbReference type="ARBA" id="ARBA00023125"/>
    </source>
</evidence>
<dbReference type="InterPro" id="IPR015422">
    <property type="entry name" value="PyrdxlP-dep_Trfase_small"/>
</dbReference>
<comment type="caution">
    <text evidence="7">The sequence shown here is derived from an EMBL/GenBank/DDBJ whole genome shotgun (WGS) entry which is preliminary data.</text>
</comment>
<dbReference type="InterPro" id="IPR015424">
    <property type="entry name" value="PyrdxlP-dep_Trfase"/>
</dbReference>
<evidence type="ECO:0000313" key="8">
    <source>
        <dbReference type="Proteomes" id="UP000075357"/>
    </source>
</evidence>
<dbReference type="Gene3D" id="3.40.640.10">
    <property type="entry name" value="Type I PLP-dependent aspartate aminotransferase-like (Major domain)"/>
    <property type="match status" value="1"/>
</dbReference>
<dbReference type="PANTHER" id="PTHR46577">
    <property type="entry name" value="HTH-TYPE TRANSCRIPTIONAL REGULATORY PROTEIN GABR"/>
    <property type="match status" value="1"/>
</dbReference>
<dbReference type="PANTHER" id="PTHR46577:SF1">
    <property type="entry name" value="HTH-TYPE TRANSCRIPTIONAL REGULATORY PROTEIN GABR"/>
    <property type="match status" value="1"/>
</dbReference>
<proteinExistence type="inferred from homology"/>
<dbReference type="Gene3D" id="3.90.1150.10">
    <property type="entry name" value="Aspartate Aminotransferase, domain 1"/>
    <property type="match status" value="1"/>
</dbReference>
<dbReference type="EMBL" id="LRAD01000057">
    <property type="protein sequence ID" value="KXZ57630.1"/>
    <property type="molecule type" value="Genomic_DNA"/>
</dbReference>
<dbReference type="SUPFAM" id="SSF53383">
    <property type="entry name" value="PLP-dependent transferases"/>
    <property type="match status" value="1"/>
</dbReference>
<feature type="domain" description="HTH gntR-type" evidence="6">
    <location>
        <begin position="42"/>
        <end position="110"/>
    </location>
</feature>
<gene>
    <name evidence="7" type="primary">yjiR_2</name>
    <name evidence="7" type="ORF">Mlaev_02820</name>
</gene>
<keyword evidence="5" id="KW-0804">Transcription</keyword>
<dbReference type="InterPro" id="IPR004839">
    <property type="entry name" value="Aminotransferase_I/II_large"/>
</dbReference>
<keyword evidence="8" id="KW-1185">Reference proteome</keyword>
<dbReference type="Gene3D" id="1.10.10.10">
    <property type="entry name" value="Winged helix-like DNA-binding domain superfamily/Winged helix DNA-binding domain"/>
    <property type="match status" value="1"/>
</dbReference>
<dbReference type="PATRIC" id="fig|36807.3.peg.2871"/>
<reference evidence="7 8" key="1">
    <citation type="submission" date="2016-01" db="EMBL/GenBank/DDBJ databases">
        <title>Draft genome sequences of Microbacterium laevaniformans LCDC 91-0039 and the type strain of Microbacterium hominis LCDC 84-209.</title>
        <authorList>
            <person name="Bernier A.-M."/>
            <person name="Bernard K."/>
        </authorList>
    </citation>
    <scope>NUCLEOTIDE SEQUENCE [LARGE SCALE GENOMIC DNA]</scope>
    <source>
        <strain evidence="7 8">LCDC 91-0039</strain>
    </source>
</reference>
<keyword evidence="3" id="KW-0805">Transcription regulation</keyword>
<dbReference type="CDD" id="cd07377">
    <property type="entry name" value="WHTH_GntR"/>
    <property type="match status" value="1"/>
</dbReference>
<dbReference type="STRING" id="36807.Mlaev_02820"/>
<dbReference type="SUPFAM" id="SSF46785">
    <property type="entry name" value="Winged helix' DNA-binding domain"/>
    <property type="match status" value="1"/>
</dbReference>
<dbReference type="AlphaFoldDB" id="A0A150H7J1"/>
<evidence type="ECO:0000256" key="5">
    <source>
        <dbReference type="ARBA" id="ARBA00023163"/>
    </source>
</evidence>
<dbReference type="InterPro" id="IPR051446">
    <property type="entry name" value="HTH_trans_reg/aminotransferase"/>
</dbReference>
<accession>A0A150H7J1</accession>
<keyword evidence="4" id="KW-0238">DNA-binding</keyword>
<comment type="similarity">
    <text evidence="1">In the C-terminal section; belongs to the class-I pyridoxal-phosphate-dependent aminotransferase family.</text>
</comment>
<dbReference type="PROSITE" id="PS50949">
    <property type="entry name" value="HTH_GNTR"/>
    <property type="match status" value="1"/>
</dbReference>
<dbReference type="InterPro" id="IPR036388">
    <property type="entry name" value="WH-like_DNA-bd_sf"/>
</dbReference>
<dbReference type="InterPro" id="IPR015421">
    <property type="entry name" value="PyrdxlP-dep_Trfase_major"/>
</dbReference>
<dbReference type="PRINTS" id="PR00035">
    <property type="entry name" value="HTHGNTR"/>
</dbReference>
<evidence type="ECO:0000256" key="2">
    <source>
        <dbReference type="ARBA" id="ARBA00022898"/>
    </source>
</evidence>
<name>A0A150H7J1_9MICO</name>
<evidence type="ECO:0000256" key="1">
    <source>
        <dbReference type="ARBA" id="ARBA00005384"/>
    </source>
</evidence>